<dbReference type="InterPro" id="IPR036249">
    <property type="entry name" value="Thioredoxin-like_sf"/>
</dbReference>
<dbReference type="SUPFAM" id="SSF52833">
    <property type="entry name" value="Thioredoxin-like"/>
    <property type="match status" value="1"/>
</dbReference>
<dbReference type="InterPro" id="IPR032801">
    <property type="entry name" value="PXL2A/B/C"/>
</dbReference>
<keyword evidence="3" id="KW-1185">Reference proteome</keyword>
<dbReference type="AlphaFoldDB" id="A0A2D0NF30"/>
<evidence type="ECO:0000259" key="1">
    <source>
        <dbReference type="Pfam" id="PF00578"/>
    </source>
</evidence>
<dbReference type="NCBIfam" id="NF040769">
    <property type="entry name" value="SelL_rel_redox"/>
    <property type="match status" value="1"/>
</dbReference>
<dbReference type="GO" id="GO:0016209">
    <property type="term" value="F:antioxidant activity"/>
    <property type="evidence" value="ECO:0007669"/>
    <property type="project" value="InterPro"/>
</dbReference>
<sequence length="179" mass="20501">MEEPRIRKDIMAQMLTNSGTNLLAESQERPVMLVFLRHFGCMFCREALSDISKRKGTIEEMGTKIVFVHMSDNETAEKFFKKYKLSNSTHISDPDCKYYAEFGLTKGNFTQLFGLRSWMRGFQTAIVKQHGMAPPIGDGFQMPGVFVIQDGEIQEAFIHKLSSDRPDYEKLVRNCCTIP</sequence>
<gene>
    <name evidence="2" type="ORF">CRP01_07805</name>
</gene>
<feature type="domain" description="Alkyl hydroperoxide reductase subunit C/ Thiol specific antioxidant" evidence="1">
    <location>
        <begin position="23"/>
        <end position="154"/>
    </location>
</feature>
<evidence type="ECO:0000313" key="2">
    <source>
        <dbReference type="EMBL" id="PHN07124.1"/>
    </source>
</evidence>
<accession>A0A2D0NF30</accession>
<name>A0A2D0NF30_FLAN2</name>
<evidence type="ECO:0000313" key="3">
    <source>
        <dbReference type="Proteomes" id="UP000223913"/>
    </source>
</evidence>
<dbReference type="EMBL" id="PDUD01000011">
    <property type="protein sequence ID" value="PHN07124.1"/>
    <property type="molecule type" value="Genomic_DNA"/>
</dbReference>
<dbReference type="Pfam" id="PF00578">
    <property type="entry name" value="AhpC-TSA"/>
    <property type="match status" value="1"/>
</dbReference>
<dbReference type="GO" id="GO:0016491">
    <property type="term" value="F:oxidoreductase activity"/>
    <property type="evidence" value="ECO:0007669"/>
    <property type="project" value="InterPro"/>
</dbReference>
<dbReference type="Gene3D" id="3.40.30.10">
    <property type="entry name" value="Glutaredoxin"/>
    <property type="match status" value="1"/>
</dbReference>
<reference evidence="2 3" key="1">
    <citation type="submission" date="2017-10" db="EMBL/GenBank/DDBJ databases">
        <title>The draft genome sequence of Lewinella nigricans NBRC 102662.</title>
        <authorList>
            <person name="Wang K."/>
        </authorList>
    </citation>
    <scope>NUCLEOTIDE SEQUENCE [LARGE SCALE GENOMIC DNA]</scope>
    <source>
        <strain evidence="2 3">NBRC 102662</strain>
    </source>
</reference>
<dbReference type="CDD" id="cd02970">
    <property type="entry name" value="PRX_like2"/>
    <property type="match status" value="1"/>
</dbReference>
<dbReference type="OrthoDB" id="9809746at2"/>
<dbReference type="PANTHER" id="PTHR28630">
    <property type="match status" value="1"/>
</dbReference>
<dbReference type="RefSeq" id="WP_099149459.1">
    <property type="nucleotide sequence ID" value="NZ_PDUD01000011.1"/>
</dbReference>
<organism evidence="2 3">
    <name type="scientific">Flavilitoribacter nigricans (strain ATCC 23147 / DSM 23189 / NBRC 102662 / NCIMB 1420 / SS-2)</name>
    <name type="common">Lewinella nigricans</name>
    <dbReference type="NCBI Taxonomy" id="1122177"/>
    <lineage>
        <taxon>Bacteria</taxon>
        <taxon>Pseudomonadati</taxon>
        <taxon>Bacteroidota</taxon>
        <taxon>Saprospiria</taxon>
        <taxon>Saprospirales</taxon>
        <taxon>Lewinellaceae</taxon>
        <taxon>Flavilitoribacter</taxon>
    </lineage>
</organism>
<dbReference type="InterPro" id="IPR000866">
    <property type="entry name" value="AhpC/TSA"/>
</dbReference>
<protein>
    <submittedName>
        <fullName evidence="2">Alkyl hydroperoxide reductase</fullName>
    </submittedName>
</protein>
<dbReference type="PANTHER" id="PTHR28630:SF3">
    <property type="entry name" value="PEROXIREDOXIN-LIKE 2C"/>
    <property type="match status" value="1"/>
</dbReference>
<dbReference type="Proteomes" id="UP000223913">
    <property type="component" value="Unassembled WGS sequence"/>
</dbReference>
<proteinExistence type="predicted"/>
<comment type="caution">
    <text evidence="2">The sequence shown here is derived from an EMBL/GenBank/DDBJ whole genome shotgun (WGS) entry which is preliminary data.</text>
</comment>